<evidence type="ECO:0000313" key="1">
    <source>
        <dbReference type="EMBL" id="GAC30398.1"/>
    </source>
</evidence>
<reference evidence="2" key="1">
    <citation type="journal article" date="2014" name="Environ. Microbiol.">
        <title>Comparative genomics of the marine bacterial genus Glaciecola reveals the high degree of genomic diversity and genomic characteristic for cold adaptation.</title>
        <authorList>
            <person name="Qin Q.L."/>
            <person name="Xie B.B."/>
            <person name="Yu Y."/>
            <person name="Shu Y.L."/>
            <person name="Rong J.C."/>
            <person name="Zhang Y.J."/>
            <person name="Zhao D.L."/>
            <person name="Chen X.L."/>
            <person name="Zhang X.Y."/>
            <person name="Chen B."/>
            <person name="Zhou B.C."/>
            <person name="Zhang Y.Z."/>
        </authorList>
    </citation>
    <scope>NUCLEOTIDE SEQUENCE [LARGE SCALE GENOMIC DNA]</scope>
    <source>
        <strain evidence="2">ACAM 615</strain>
    </source>
</reference>
<keyword evidence="2" id="KW-1185">Reference proteome</keyword>
<protein>
    <submittedName>
        <fullName evidence="1">Uncharacterized protein</fullName>
    </submittedName>
</protein>
<evidence type="ECO:0000313" key="2">
    <source>
        <dbReference type="Proteomes" id="UP000006251"/>
    </source>
</evidence>
<proteinExistence type="predicted"/>
<gene>
    <name evidence="1" type="ORF">GPAL_3552</name>
</gene>
<dbReference type="STRING" id="1121922.GCA_000428905_00903"/>
<name>K6ZND6_9ALTE</name>
<dbReference type="EMBL" id="BAEQ01000055">
    <property type="protein sequence ID" value="GAC30398.1"/>
    <property type="molecule type" value="Genomic_DNA"/>
</dbReference>
<dbReference type="AlphaFoldDB" id="K6ZND6"/>
<comment type="caution">
    <text evidence="1">The sequence shown here is derived from an EMBL/GenBank/DDBJ whole genome shotgun (WGS) entry which is preliminary data.</text>
</comment>
<dbReference type="Proteomes" id="UP000006251">
    <property type="component" value="Unassembled WGS sequence"/>
</dbReference>
<accession>K6ZND6</accession>
<dbReference type="RefSeq" id="WP_006014420.1">
    <property type="nucleotide sequence ID" value="NZ_BAEQ01000055.1"/>
</dbReference>
<organism evidence="1 2">
    <name type="scientific">Brumicola pallidula DSM 14239 = ACAM 615</name>
    <dbReference type="NCBI Taxonomy" id="1121922"/>
    <lineage>
        <taxon>Bacteria</taxon>
        <taxon>Pseudomonadati</taxon>
        <taxon>Pseudomonadota</taxon>
        <taxon>Gammaproteobacteria</taxon>
        <taxon>Alteromonadales</taxon>
        <taxon>Alteromonadaceae</taxon>
        <taxon>Brumicola</taxon>
    </lineage>
</organism>
<sequence length="120" mass="13589">MNISNVIQKTLDSFDDAGKPKISTVSVRLQPKYGHLLNAFKIGDFQPKHAFKAALSKRLFEYVLTLTNDEIKQLTDEAIDKLNHREITKTDALQLLNDCSLCDTPTLELLFLTDNPKVNK</sequence>